<feature type="region of interest" description="Disordered" evidence="1">
    <location>
        <begin position="73"/>
        <end position="96"/>
    </location>
</feature>
<dbReference type="EMBL" id="LAZR01045358">
    <property type="protein sequence ID" value="KKK99057.1"/>
    <property type="molecule type" value="Genomic_DNA"/>
</dbReference>
<feature type="compositionally biased region" description="Basic and acidic residues" evidence="1">
    <location>
        <begin position="74"/>
        <end position="96"/>
    </location>
</feature>
<dbReference type="EMBL" id="LAZR01012440">
    <property type="protein sequence ID" value="KKM26828.1"/>
    <property type="molecule type" value="Genomic_DNA"/>
</dbReference>
<protein>
    <submittedName>
        <fullName evidence="2">Uncharacterized protein</fullName>
    </submittedName>
</protein>
<evidence type="ECO:0000256" key="1">
    <source>
        <dbReference type="SAM" id="MobiDB-lite"/>
    </source>
</evidence>
<name>A0A0F8ZYL6_9ZZZZ</name>
<evidence type="ECO:0000313" key="2">
    <source>
        <dbReference type="EMBL" id="KKK99057.1"/>
    </source>
</evidence>
<dbReference type="AlphaFoldDB" id="A0A0F8ZYL6"/>
<organism evidence="2">
    <name type="scientific">marine sediment metagenome</name>
    <dbReference type="NCBI Taxonomy" id="412755"/>
    <lineage>
        <taxon>unclassified sequences</taxon>
        <taxon>metagenomes</taxon>
        <taxon>ecological metagenomes</taxon>
    </lineage>
</organism>
<accession>A0A0F8ZYL6</accession>
<proteinExistence type="predicted"/>
<sequence>MADVDLDLLQNSFDITLAEKMSELQGNGSARKLKDTLRAQALAEVPELKLAVYVLAEKAALVKMLKAQKSIYDTQRHAASREQSRRADELRLNRPS</sequence>
<evidence type="ECO:0000313" key="3">
    <source>
        <dbReference type="EMBL" id="KKM26828.1"/>
    </source>
</evidence>
<reference evidence="2" key="1">
    <citation type="journal article" date="2015" name="Nature">
        <title>Complex archaea that bridge the gap between prokaryotes and eukaryotes.</title>
        <authorList>
            <person name="Spang A."/>
            <person name="Saw J.H."/>
            <person name="Jorgensen S.L."/>
            <person name="Zaremba-Niedzwiedzka K."/>
            <person name="Martijn J."/>
            <person name="Lind A.E."/>
            <person name="van Eijk R."/>
            <person name="Schleper C."/>
            <person name="Guy L."/>
            <person name="Ettema T.J."/>
        </authorList>
    </citation>
    <scope>NUCLEOTIDE SEQUENCE</scope>
</reference>
<comment type="caution">
    <text evidence="2">The sequence shown here is derived from an EMBL/GenBank/DDBJ whole genome shotgun (WGS) entry which is preliminary data.</text>
</comment>
<gene>
    <name evidence="3" type="ORF">LCGC14_1580780</name>
    <name evidence="2" type="ORF">LCGC14_2636550</name>
</gene>